<gene>
    <name evidence="1" type="ORF">NCTC12282_06302</name>
    <name evidence="2" type="ORF">NCTC12282_06582</name>
</gene>
<evidence type="ECO:0000313" key="1">
    <source>
        <dbReference type="EMBL" id="VFS53091.1"/>
    </source>
</evidence>
<dbReference type="EMBL" id="CAADJA010000002">
    <property type="protein sequence ID" value="VFS53596.1"/>
    <property type="molecule type" value="Genomic_DNA"/>
</dbReference>
<dbReference type="OrthoDB" id="6636831at2"/>
<dbReference type="EMBL" id="CAADJA010000002">
    <property type="protein sequence ID" value="VFS53091.1"/>
    <property type="molecule type" value="Genomic_DNA"/>
</dbReference>
<sequence>MFIYRKPPPVCPYCDDTTQVRKHGTSRCGFQRYRCCDCGRTFQGKYVYQTSCQAQSVTEA</sequence>
<accession>A0A484ZYK5</accession>
<reference evidence="1 3" key="1">
    <citation type="submission" date="2019-03" db="EMBL/GenBank/DDBJ databases">
        <authorList>
            <consortium name="Pathogen Informatics"/>
        </authorList>
    </citation>
    <scope>NUCLEOTIDE SEQUENCE [LARGE SCALE GENOMIC DNA]</scope>
    <source>
        <strain evidence="1 3">NCTC12282</strain>
    </source>
</reference>
<dbReference type="AlphaFoldDB" id="A0A484ZYK5"/>
<evidence type="ECO:0000313" key="3">
    <source>
        <dbReference type="Proteomes" id="UP000373449"/>
    </source>
</evidence>
<evidence type="ECO:0000313" key="2">
    <source>
        <dbReference type="EMBL" id="VFS53596.1"/>
    </source>
</evidence>
<proteinExistence type="predicted"/>
<protein>
    <submittedName>
        <fullName evidence="1">Transposase and inactivated derivatives</fullName>
    </submittedName>
</protein>
<dbReference type="Proteomes" id="UP000373449">
    <property type="component" value="Unassembled WGS sequence"/>
</dbReference>
<name>A0A484ZYK5_9GAMM</name>
<dbReference type="RefSeq" id="WP_127526492.1">
    <property type="nucleotide sequence ID" value="NZ_CAADJA010000002.1"/>
</dbReference>
<organism evidence="1 3">
    <name type="scientific">Budvicia aquatica</name>
    <dbReference type="NCBI Taxonomy" id="82979"/>
    <lineage>
        <taxon>Bacteria</taxon>
        <taxon>Pseudomonadati</taxon>
        <taxon>Pseudomonadota</taxon>
        <taxon>Gammaproteobacteria</taxon>
        <taxon>Enterobacterales</taxon>
        <taxon>Budviciaceae</taxon>
        <taxon>Budvicia</taxon>
    </lineage>
</organism>